<dbReference type="InterPro" id="IPR032164">
    <property type="entry name" value="DUF5000"/>
</dbReference>
<dbReference type="Proteomes" id="UP000199072">
    <property type="component" value="Unassembled WGS sequence"/>
</dbReference>
<proteinExistence type="predicted"/>
<dbReference type="OrthoDB" id="1312186at2"/>
<evidence type="ECO:0000313" key="5">
    <source>
        <dbReference type="EMBL" id="SDE67983.1"/>
    </source>
</evidence>
<accession>A0A1G7EWB2</accession>
<protein>
    <recommendedName>
        <fullName evidence="7">DUF4959 domain-containing protein</fullName>
    </recommendedName>
</protein>
<evidence type="ECO:0008006" key="7">
    <source>
        <dbReference type="Google" id="ProtNLM"/>
    </source>
</evidence>
<dbReference type="SUPFAM" id="SSF49785">
    <property type="entry name" value="Galactose-binding domain-like"/>
    <property type="match status" value="1"/>
</dbReference>
<evidence type="ECO:0000259" key="2">
    <source>
        <dbReference type="Pfam" id="PF16323"/>
    </source>
</evidence>
<organism evidence="5 6">
    <name type="scientific">Mucilaginibacter pineti</name>
    <dbReference type="NCBI Taxonomy" id="1391627"/>
    <lineage>
        <taxon>Bacteria</taxon>
        <taxon>Pseudomonadati</taxon>
        <taxon>Bacteroidota</taxon>
        <taxon>Sphingobacteriia</taxon>
        <taxon>Sphingobacteriales</taxon>
        <taxon>Sphingobacteriaceae</taxon>
        <taxon>Mucilaginibacter</taxon>
    </lineage>
</organism>
<feature type="chain" id="PRO_5011551708" description="DUF4959 domain-containing protein" evidence="1">
    <location>
        <begin position="26"/>
        <end position="409"/>
    </location>
</feature>
<evidence type="ECO:0000256" key="1">
    <source>
        <dbReference type="SAM" id="SignalP"/>
    </source>
</evidence>
<feature type="domain" description="DUF4959" evidence="2">
    <location>
        <begin position="22"/>
        <end position="128"/>
    </location>
</feature>
<dbReference type="InterPro" id="IPR008979">
    <property type="entry name" value="Galactose-bd-like_sf"/>
</dbReference>
<name>A0A1G7EWB2_9SPHI</name>
<dbReference type="Pfam" id="PF17166">
    <property type="entry name" value="DUF5126"/>
    <property type="match status" value="1"/>
</dbReference>
<feature type="domain" description="DUF5126" evidence="4">
    <location>
        <begin position="130"/>
        <end position="232"/>
    </location>
</feature>
<evidence type="ECO:0000313" key="6">
    <source>
        <dbReference type="Proteomes" id="UP000199072"/>
    </source>
</evidence>
<dbReference type="EMBL" id="FNAI01000008">
    <property type="protein sequence ID" value="SDE67983.1"/>
    <property type="molecule type" value="Genomic_DNA"/>
</dbReference>
<dbReference type="Pfam" id="PF16323">
    <property type="entry name" value="DUF4959"/>
    <property type="match status" value="1"/>
</dbReference>
<evidence type="ECO:0000259" key="4">
    <source>
        <dbReference type="Pfam" id="PF17166"/>
    </source>
</evidence>
<sequence>MKIINKYSLLLFMSLVMISMFSCKRNDGFSNTPVSTDKTKPGIITNVKVENFNGGANIIYDLPNSDNILYVLAKYSIRDKVSRETKSSYYKDTVVVNGFAQSQDYQVTLYVVSRAEVMSDPVTVTVHPGTPVYELVRPTATIAPDFGGVNVKALNPLKKNVGIIVTAFSDVTKAMEVEEQHFTNADTIDFSIRGFSTDARDFGVYVTDEWGNISDTLKANLNPLYEELLDKSKFFTYTLASDDALYEGGGWTVDKLWDGLLTDPGWHTNSNSTPPFTCTFGVGKTYKLSRFNIWGRKGYEYGHGNPRDFSFWGSNKDQPADAVLPVTAAVGTVIGDWTNMGNFSWPPPPSGLPPTSPNQSDKDFFNLGVGFNIPFNAPSVKYIRLSVARTWEGGTLCHVLELSFYGKPE</sequence>
<dbReference type="Gene3D" id="2.60.120.260">
    <property type="entry name" value="Galactose-binding domain-like"/>
    <property type="match status" value="1"/>
</dbReference>
<dbReference type="AlphaFoldDB" id="A0A1G7EWB2"/>
<feature type="domain" description="DUF5000" evidence="3">
    <location>
        <begin position="260"/>
        <end position="406"/>
    </location>
</feature>
<keyword evidence="1" id="KW-0732">Signal</keyword>
<dbReference type="InterPro" id="IPR032527">
    <property type="entry name" value="DUF4959"/>
</dbReference>
<dbReference type="Pfam" id="PF16391">
    <property type="entry name" value="DUF5000"/>
    <property type="match status" value="1"/>
</dbReference>
<dbReference type="RefSeq" id="WP_091151109.1">
    <property type="nucleotide sequence ID" value="NZ_FNAI01000008.1"/>
</dbReference>
<dbReference type="STRING" id="1391627.SAMN05216464_108189"/>
<dbReference type="PROSITE" id="PS51257">
    <property type="entry name" value="PROKAR_LIPOPROTEIN"/>
    <property type="match status" value="1"/>
</dbReference>
<gene>
    <name evidence="5" type="ORF">SAMN05216464_108189</name>
</gene>
<keyword evidence="6" id="KW-1185">Reference proteome</keyword>
<evidence type="ECO:0000259" key="3">
    <source>
        <dbReference type="Pfam" id="PF16391"/>
    </source>
</evidence>
<reference evidence="5 6" key="1">
    <citation type="submission" date="2016-10" db="EMBL/GenBank/DDBJ databases">
        <authorList>
            <person name="de Groot N.N."/>
        </authorList>
    </citation>
    <scope>NUCLEOTIDE SEQUENCE [LARGE SCALE GENOMIC DNA]</scope>
    <source>
        <strain evidence="5 6">47C3B</strain>
    </source>
</reference>
<dbReference type="InterPro" id="IPR033431">
    <property type="entry name" value="DUF5126"/>
</dbReference>
<feature type="signal peptide" evidence="1">
    <location>
        <begin position="1"/>
        <end position="25"/>
    </location>
</feature>